<accession>A0A3B4B5E6</accession>
<dbReference type="SUPFAM" id="SSF50494">
    <property type="entry name" value="Trypsin-like serine proteases"/>
    <property type="match status" value="1"/>
</dbReference>
<dbReference type="PRINTS" id="PR00722">
    <property type="entry name" value="CHYMOTRYPSIN"/>
</dbReference>
<dbReference type="PANTHER" id="PTHR24253:SF153">
    <property type="entry name" value="SERINE PROTEASE HEPSIN"/>
    <property type="match status" value="1"/>
</dbReference>
<evidence type="ECO:0000313" key="14">
    <source>
        <dbReference type="Ensembl" id="ENSPMGP00000024668.1"/>
    </source>
</evidence>
<dbReference type="Ensembl" id="ENSPMGT00000026288.1">
    <property type="protein sequence ID" value="ENSPMGP00000024668.1"/>
    <property type="gene ID" value="ENSPMGG00000019966.1"/>
</dbReference>
<evidence type="ECO:0000256" key="11">
    <source>
        <dbReference type="ARBA" id="ARBA00078807"/>
    </source>
</evidence>
<keyword evidence="3" id="KW-0645">Protease</keyword>
<dbReference type="InterPro" id="IPR001254">
    <property type="entry name" value="Trypsin_dom"/>
</dbReference>
<evidence type="ECO:0000256" key="7">
    <source>
        <dbReference type="ARBA" id="ARBA00023145"/>
    </source>
</evidence>
<comment type="function">
    <text evidence="9">Cleaves peptide substrates after methionine, leucine, and norleucine. Physiological substrates include EZR, alpha-tubulins and the apoptosis inhibitor BIRC5/Survivin. Promotes caspase activation and subsequent apoptosis of target cells.</text>
</comment>
<dbReference type="FunFam" id="2.40.10.10:FF:000146">
    <property type="entry name" value="Serine protease 53"/>
    <property type="match status" value="1"/>
</dbReference>
<dbReference type="PANTHER" id="PTHR24253">
    <property type="entry name" value="TRANSMEMBRANE PROTEASE SERINE"/>
    <property type="match status" value="1"/>
</dbReference>
<dbReference type="Gene3D" id="2.40.10.10">
    <property type="entry name" value="Trypsin-like serine proteases"/>
    <property type="match status" value="1"/>
</dbReference>
<reference evidence="14" key="2">
    <citation type="submission" date="2025-09" db="UniProtKB">
        <authorList>
            <consortium name="Ensembl"/>
        </authorList>
    </citation>
    <scope>IDENTIFICATION</scope>
</reference>
<feature type="domain" description="Peptidase S1" evidence="13">
    <location>
        <begin position="18"/>
        <end position="245"/>
    </location>
</feature>
<proteinExistence type="predicted"/>
<evidence type="ECO:0000256" key="9">
    <source>
        <dbReference type="ARBA" id="ARBA00054080"/>
    </source>
</evidence>
<dbReference type="InterPro" id="IPR043504">
    <property type="entry name" value="Peptidase_S1_PA_chymotrypsin"/>
</dbReference>
<protein>
    <recommendedName>
        <fullName evidence="10">Granzyme M</fullName>
    </recommendedName>
    <alternativeName>
        <fullName evidence="11">Met-ase</fullName>
    </alternativeName>
    <alternativeName>
        <fullName evidence="12">Natural killer cell granular protease</fullName>
    </alternativeName>
</protein>
<dbReference type="SMART" id="SM00020">
    <property type="entry name" value="Tryp_SPc"/>
    <property type="match status" value="1"/>
</dbReference>
<evidence type="ECO:0000256" key="2">
    <source>
        <dbReference type="ARBA" id="ARBA00022525"/>
    </source>
</evidence>
<dbReference type="InterPro" id="IPR018114">
    <property type="entry name" value="TRYPSIN_HIS"/>
</dbReference>
<keyword evidence="5" id="KW-0378">Hydrolase</keyword>
<keyword evidence="15" id="KW-1185">Reference proteome</keyword>
<evidence type="ECO:0000256" key="4">
    <source>
        <dbReference type="ARBA" id="ARBA00022729"/>
    </source>
</evidence>
<dbReference type="GO" id="GO:0005576">
    <property type="term" value="C:extracellular region"/>
    <property type="evidence" value="ECO:0007669"/>
    <property type="project" value="UniProtKB-SubCell"/>
</dbReference>
<dbReference type="CDD" id="cd00190">
    <property type="entry name" value="Tryp_SPc"/>
    <property type="match status" value="1"/>
</dbReference>
<dbReference type="GO" id="GO:0006508">
    <property type="term" value="P:proteolysis"/>
    <property type="evidence" value="ECO:0007669"/>
    <property type="project" value="UniProtKB-KW"/>
</dbReference>
<evidence type="ECO:0000256" key="5">
    <source>
        <dbReference type="ARBA" id="ARBA00022801"/>
    </source>
</evidence>
<sequence>TRWFPKCFTLFNPPLFGIVGGQEASPGFWPWQVYILTRDSMGTTFICGGSLINREWVMTAAHCHEGMVTNQTQVFLGSVDRTSSRNSVMRMVVEVVFHPDYNSSIAFINDIVLLKLDSPVTYTSRIQPVCLSKNDSTIQSGQTSWVAGFGETSESKGTIHVHVTSQITTISNLKLSHRKGQILGHRSHPSLCSQGDSGGPLVVKQDGVWIQIGIVSATDGCALPNKPAIYTEFNLFSDIINNAQTVSTYFVHNSLKWHYSL</sequence>
<dbReference type="PROSITE" id="PS00134">
    <property type="entry name" value="TRYPSIN_HIS"/>
    <property type="match status" value="1"/>
</dbReference>
<organism evidence="14 15">
    <name type="scientific">Periophthalmus magnuspinnatus</name>
    <dbReference type="NCBI Taxonomy" id="409849"/>
    <lineage>
        <taxon>Eukaryota</taxon>
        <taxon>Metazoa</taxon>
        <taxon>Chordata</taxon>
        <taxon>Craniata</taxon>
        <taxon>Vertebrata</taxon>
        <taxon>Euteleostomi</taxon>
        <taxon>Actinopterygii</taxon>
        <taxon>Neopterygii</taxon>
        <taxon>Teleostei</taxon>
        <taxon>Neoteleostei</taxon>
        <taxon>Acanthomorphata</taxon>
        <taxon>Gobiaria</taxon>
        <taxon>Gobiiformes</taxon>
        <taxon>Gobioidei</taxon>
        <taxon>Gobiidae</taxon>
        <taxon>Oxudercinae</taxon>
        <taxon>Periophthalmus</taxon>
    </lineage>
</organism>
<evidence type="ECO:0000256" key="12">
    <source>
        <dbReference type="ARBA" id="ARBA00079711"/>
    </source>
</evidence>
<evidence type="ECO:0000256" key="1">
    <source>
        <dbReference type="ARBA" id="ARBA00004613"/>
    </source>
</evidence>
<evidence type="ECO:0000256" key="10">
    <source>
        <dbReference type="ARBA" id="ARBA00067130"/>
    </source>
</evidence>
<keyword evidence="6" id="KW-0720">Serine protease</keyword>
<dbReference type="PROSITE" id="PS50240">
    <property type="entry name" value="TRYPSIN_DOM"/>
    <property type="match status" value="1"/>
</dbReference>
<evidence type="ECO:0000259" key="13">
    <source>
        <dbReference type="PROSITE" id="PS50240"/>
    </source>
</evidence>
<reference evidence="14" key="1">
    <citation type="submission" date="2025-08" db="UniProtKB">
        <authorList>
            <consortium name="Ensembl"/>
        </authorList>
    </citation>
    <scope>IDENTIFICATION</scope>
</reference>
<name>A0A3B4B5E6_9GOBI</name>
<evidence type="ECO:0000256" key="8">
    <source>
        <dbReference type="ARBA" id="ARBA00023157"/>
    </source>
</evidence>
<evidence type="ECO:0000256" key="3">
    <source>
        <dbReference type="ARBA" id="ARBA00022670"/>
    </source>
</evidence>
<dbReference type="InterPro" id="IPR001314">
    <property type="entry name" value="Peptidase_S1A"/>
</dbReference>
<evidence type="ECO:0000256" key="6">
    <source>
        <dbReference type="ARBA" id="ARBA00022825"/>
    </source>
</evidence>
<dbReference type="Pfam" id="PF00089">
    <property type="entry name" value="Trypsin"/>
    <property type="match status" value="1"/>
</dbReference>
<keyword evidence="2" id="KW-0964">Secreted</keyword>
<dbReference type="AlphaFoldDB" id="A0A3B4B5E6"/>
<evidence type="ECO:0000313" key="15">
    <source>
        <dbReference type="Proteomes" id="UP000261520"/>
    </source>
</evidence>
<comment type="subcellular location">
    <subcellularLocation>
        <location evidence="1">Secreted</location>
    </subcellularLocation>
</comment>
<keyword evidence="7" id="KW-0865">Zymogen</keyword>
<dbReference type="GO" id="GO:0004252">
    <property type="term" value="F:serine-type endopeptidase activity"/>
    <property type="evidence" value="ECO:0007669"/>
    <property type="project" value="InterPro"/>
</dbReference>
<keyword evidence="8" id="KW-1015">Disulfide bond</keyword>
<dbReference type="Proteomes" id="UP000261520">
    <property type="component" value="Unplaced"/>
</dbReference>
<dbReference type="InterPro" id="IPR009003">
    <property type="entry name" value="Peptidase_S1_PA"/>
</dbReference>
<keyword evidence="4" id="KW-0732">Signal</keyword>